<reference evidence="1" key="1">
    <citation type="submission" date="2020-08" db="EMBL/GenBank/DDBJ databases">
        <title>Genome sequencing and assembly of the red palm weevil Rhynchophorus ferrugineus.</title>
        <authorList>
            <person name="Dias G.B."/>
            <person name="Bergman C.M."/>
            <person name="Manee M."/>
        </authorList>
    </citation>
    <scope>NUCLEOTIDE SEQUENCE</scope>
    <source>
        <strain evidence="1">AA-2017</strain>
        <tissue evidence="1">Whole larva</tissue>
    </source>
</reference>
<protein>
    <submittedName>
        <fullName evidence="1">Uncharacterized protein</fullName>
    </submittedName>
</protein>
<keyword evidence="2" id="KW-1185">Reference proteome</keyword>
<comment type="caution">
    <text evidence="1">The sequence shown here is derived from an EMBL/GenBank/DDBJ whole genome shotgun (WGS) entry which is preliminary data.</text>
</comment>
<gene>
    <name evidence="1" type="ORF">GWI33_019793</name>
</gene>
<evidence type="ECO:0000313" key="2">
    <source>
        <dbReference type="Proteomes" id="UP000625711"/>
    </source>
</evidence>
<dbReference type="EMBL" id="JAACXV010014489">
    <property type="protein sequence ID" value="KAF7266929.1"/>
    <property type="molecule type" value="Genomic_DNA"/>
</dbReference>
<dbReference type="AlphaFoldDB" id="A0A834HTP6"/>
<dbReference type="Proteomes" id="UP000625711">
    <property type="component" value="Unassembled WGS sequence"/>
</dbReference>
<name>A0A834HTP6_RHYFE</name>
<accession>A0A834HTP6</accession>
<organism evidence="1 2">
    <name type="scientific">Rhynchophorus ferrugineus</name>
    <name type="common">Red palm weevil</name>
    <name type="synonym">Curculio ferrugineus</name>
    <dbReference type="NCBI Taxonomy" id="354439"/>
    <lineage>
        <taxon>Eukaryota</taxon>
        <taxon>Metazoa</taxon>
        <taxon>Ecdysozoa</taxon>
        <taxon>Arthropoda</taxon>
        <taxon>Hexapoda</taxon>
        <taxon>Insecta</taxon>
        <taxon>Pterygota</taxon>
        <taxon>Neoptera</taxon>
        <taxon>Endopterygota</taxon>
        <taxon>Coleoptera</taxon>
        <taxon>Polyphaga</taxon>
        <taxon>Cucujiformia</taxon>
        <taxon>Curculionidae</taxon>
        <taxon>Dryophthorinae</taxon>
        <taxon>Rhynchophorus</taxon>
    </lineage>
</organism>
<proteinExistence type="predicted"/>
<evidence type="ECO:0000313" key="1">
    <source>
        <dbReference type="EMBL" id="KAF7266929.1"/>
    </source>
</evidence>
<sequence length="73" mass="7836">MQISNFVPNLVFIQLIIVQLADYHRKLPSAWPTMVAAAAAGPLFRSGFMAVEARTTSPTPLAPGPSRSPIRCG</sequence>